<feature type="domain" description="CENP-V/GFA" evidence="4">
    <location>
        <begin position="7"/>
        <end position="116"/>
    </location>
</feature>
<evidence type="ECO:0000313" key="5">
    <source>
        <dbReference type="EMBL" id="SFD68664.1"/>
    </source>
</evidence>
<evidence type="ECO:0000259" key="4">
    <source>
        <dbReference type="PROSITE" id="PS51891"/>
    </source>
</evidence>
<name>A0A1I1UD97_9BACT</name>
<dbReference type="Gene3D" id="2.170.150.70">
    <property type="match status" value="1"/>
</dbReference>
<dbReference type="GO" id="GO:0046872">
    <property type="term" value="F:metal ion binding"/>
    <property type="evidence" value="ECO:0007669"/>
    <property type="project" value="UniProtKB-KW"/>
</dbReference>
<dbReference type="AlphaFoldDB" id="A0A1I1UD97"/>
<evidence type="ECO:0000256" key="1">
    <source>
        <dbReference type="ARBA" id="ARBA00005495"/>
    </source>
</evidence>
<keyword evidence="2" id="KW-0479">Metal-binding</keyword>
<dbReference type="RefSeq" id="WP_096329623.1">
    <property type="nucleotide sequence ID" value="NZ_FOMX01000003.1"/>
</dbReference>
<evidence type="ECO:0000256" key="2">
    <source>
        <dbReference type="ARBA" id="ARBA00022723"/>
    </source>
</evidence>
<dbReference type="PANTHER" id="PTHR28620:SF1">
    <property type="entry name" value="CENP-V_GFA DOMAIN-CONTAINING PROTEIN"/>
    <property type="match status" value="1"/>
</dbReference>
<evidence type="ECO:0000256" key="3">
    <source>
        <dbReference type="ARBA" id="ARBA00022833"/>
    </source>
</evidence>
<dbReference type="PANTHER" id="PTHR28620">
    <property type="entry name" value="CENTROMERE PROTEIN V"/>
    <property type="match status" value="1"/>
</dbReference>
<comment type="similarity">
    <text evidence="1">Belongs to the Gfa family.</text>
</comment>
<dbReference type="STRING" id="54.SAMN02745121_01154"/>
<reference evidence="6" key="1">
    <citation type="submission" date="2016-10" db="EMBL/GenBank/DDBJ databases">
        <authorList>
            <person name="Varghese N."/>
            <person name="Submissions S."/>
        </authorList>
    </citation>
    <scope>NUCLEOTIDE SEQUENCE [LARGE SCALE GENOMIC DNA]</scope>
    <source>
        <strain evidence="6">ATCC 25963</strain>
    </source>
</reference>
<evidence type="ECO:0000313" key="6">
    <source>
        <dbReference type="Proteomes" id="UP000199400"/>
    </source>
</evidence>
<dbReference type="Proteomes" id="UP000199400">
    <property type="component" value="Unassembled WGS sequence"/>
</dbReference>
<dbReference type="OrthoDB" id="9805575at2"/>
<proteinExistence type="inferred from homology"/>
<keyword evidence="3" id="KW-0862">Zinc</keyword>
<keyword evidence="6" id="KW-1185">Reference proteome</keyword>
<gene>
    <name evidence="5" type="ORF">SAMN02745121_01154</name>
</gene>
<dbReference type="GO" id="GO:0016846">
    <property type="term" value="F:carbon-sulfur lyase activity"/>
    <property type="evidence" value="ECO:0007669"/>
    <property type="project" value="InterPro"/>
</dbReference>
<dbReference type="SUPFAM" id="SSF51316">
    <property type="entry name" value="Mss4-like"/>
    <property type="match status" value="1"/>
</dbReference>
<dbReference type="InterPro" id="IPR006913">
    <property type="entry name" value="CENP-V/GFA"/>
</dbReference>
<dbReference type="InterPro" id="IPR011057">
    <property type="entry name" value="Mss4-like_sf"/>
</dbReference>
<dbReference type="InterPro" id="IPR052355">
    <property type="entry name" value="CENP-V-like"/>
</dbReference>
<accession>A0A1I1UD97</accession>
<protein>
    <submittedName>
        <fullName evidence="5">Uncharacterized conserved protein</fullName>
    </submittedName>
</protein>
<organism evidence="5 6">
    <name type="scientific">Nannocystis exedens</name>
    <dbReference type="NCBI Taxonomy" id="54"/>
    <lineage>
        <taxon>Bacteria</taxon>
        <taxon>Pseudomonadati</taxon>
        <taxon>Myxococcota</taxon>
        <taxon>Polyangia</taxon>
        <taxon>Nannocystales</taxon>
        <taxon>Nannocystaceae</taxon>
        <taxon>Nannocystis</taxon>
    </lineage>
</organism>
<dbReference type="Pfam" id="PF04828">
    <property type="entry name" value="GFA"/>
    <property type="match status" value="1"/>
</dbReference>
<dbReference type="EMBL" id="FOMX01000003">
    <property type="protein sequence ID" value="SFD68664.1"/>
    <property type="molecule type" value="Genomic_DNA"/>
</dbReference>
<sequence length="120" mass="12990">MTQATQHSGGCHCGKVRYEVNVDLDQPLISCNCSICGKTGSILAFVPKSEFRLTAGDDGLTDYLFASKTIHHLFCNTCGIRSFGRGVGPDGTEMVAINVRCIDDVDLDKLKVNKYDGKSV</sequence>
<dbReference type="PROSITE" id="PS51891">
    <property type="entry name" value="CENP_V_GFA"/>
    <property type="match status" value="1"/>
</dbReference>